<sequence length="151" mass="17947">MAPPNLYRVIDKSSRARYIPGKGIYAEDTDTIVDFQKTHKRSTLYWRLRDHLDWASDKASPFISTYSSLFVAEREARRRVRAGKEDVRIYKIDTGKCGRFKGTVYRNVQPLAERMGLWIEDEAYNNSKYEWIFYRHIPARAVVELRGWRHE</sequence>
<evidence type="ECO:0000259" key="1">
    <source>
        <dbReference type="Pfam" id="PF24494"/>
    </source>
</evidence>
<dbReference type="Proteomes" id="UP000801428">
    <property type="component" value="Unassembled WGS sequence"/>
</dbReference>
<protein>
    <recommendedName>
        <fullName evidence="1">DUF7587 domain-containing protein</fullName>
    </recommendedName>
</protein>
<evidence type="ECO:0000313" key="3">
    <source>
        <dbReference type="Proteomes" id="UP000801428"/>
    </source>
</evidence>
<reference evidence="2" key="1">
    <citation type="submission" date="2019-04" db="EMBL/GenBank/DDBJ databases">
        <title>Sequencing of skin fungus with MAO and IRED activity.</title>
        <authorList>
            <person name="Marsaioli A.J."/>
            <person name="Bonatto J.M.C."/>
            <person name="Reis Junior O."/>
        </authorList>
    </citation>
    <scope>NUCLEOTIDE SEQUENCE</scope>
    <source>
        <strain evidence="2">30M1</strain>
    </source>
</reference>
<dbReference type="Gene3D" id="3.90.210.10">
    <property type="entry name" value="Heat-Labile Enterotoxin, subunit A"/>
    <property type="match status" value="1"/>
</dbReference>
<feature type="domain" description="DUF7587" evidence="1">
    <location>
        <begin position="2"/>
        <end position="144"/>
    </location>
</feature>
<organism evidence="2 3">
    <name type="scientific">Curvularia kusanoi</name>
    <name type="common">Cochliobolus kusanoi</name>
    <dbReference type="NCBI Taxonomy" id="90978"/>
    <lineage>
        <taxon>Eukaryota</taxon>
        <taxon>Fungi</taxon>
        <taxon>Dikarya</taxon>
        <taxon>Ascomycota</taxon>
        <taxon>Pezizomycotina</taxon>
        <taxon>Dothideomycetes</taxon>
        <taxon>Pleosporomycetidae</taxon>
        <taxon>Pleosporales</taxon>
        <taxon>Pleosporineae</taxon>
        <taxon>Pleosporaceae</taxon>
        <taxon>Curvularia</taxon>
    </lineage>
</organism>
<keyword evidence="3" id="KW-1185">Reference proteome</keyword>
<dbReference type="InterPro" id="IPR056009">
    <property type="entry name" value="DUF7587"/>
</dbReference>
<dbReference type="OrthoDB" id="3693192at2759"/>
<dbReference type="PANTHER" id="PTHR40781:SF1">
    <property type="match status" value="1"/>
</dbReference>
<comment type="caution">
    <text evidence="2">The sequence shown here is derived from an EMBL/GenBank/DDBJ whole genome shotgun (WGS) entry which is preliminary data.</text>
</comment>
<proteinExistence type="predicted"/>
<dbReference type="Pfam" id="PF24494">
    <property type="entry name" value="DUF7587"/>
    <property type="match status" value="1"/>
</dbReference>
<evidence type="ECO:0000313" key="2">
    <source>
        <dbReference type="EMBL" id="KAF2994860.1"/>
    </source>
</evidence>
<dbReference type="EMBL" id="SWKU01000037">
    <property type="protein sequence ID" value="KAF2994860.1"/>
    <property type="molecule type" value="Genomic_DNA"/>
</dbReference>
<name>A0A9P4T5F4_CURKU</name>
<gene>
    <name evidence="2" type="ORF">E8E13_004154</name>
</gene>
<accession>A0A9P4T5F4</accession>
<dbReference type="AlphaFoldDB" id="A0A9P4T5F4"/>
<dbReference type="PANTHER" id="PTHR40781">
    <property type="match status" value="1"/>
</dbReference>